<organism evidence="7 8">
    <name type="scientific">Clostridium tarantellae</name>
    <dbReference type="NCBI Taxonomy" id="39493"/>
    <lineage>
        <taxon>Bacteria</taxon>
        <taxon>Bacillati</taxon>
        <taxon>Bacillota</taxon>
        <taxon>Clostridia</taxon>
        <taxon>Eubacteriales</taxon>
        <taxon>Clostridiaceae</taxon>
        <taxon>Clostridium</taxon>
    </lineage>
</organism>
<comment type="caution">
    <text evidence="7">The sequence shown here is derived from an EMBL/GenBank/DDBJ whole genome shotgun (WGS) entry which is preliminary data.</text>
</comment>
<accession>A0A6I1MK92</accession>
<dbReference type="RefSeq" id="WP_152888962.1">
    <property type="nucleotide sequence ID" value="NZ_WHJC01000068.1"/>
</dbReference>
<evidence type="ECO:0000256" key="3">
    <source>
        <dbReference type="ARBA" id="ARBA00022840"/>
    </source>
</evidence>
<dbReference type="Pfam" id="PF07724">
    <property type="entry name" value="AAA_2"/>
    <property type="match status" value="1"/>
</dbReference>
<dbReference type="GO" id="GO:0005524">
    <property type="term" value="F:ATP binding"/>
    <property type="evidence" value="ECO:0007669"/>
    <property type="project" value="UniProtKB-KW"/>
</dbReference>
<feature type="domain" description="AAA+ ATPase" evidence="5">
    <location>
        <begin position="202"/>
        <end position="346"/>
    </location>
</feature>
<dbReference type="GO" id="GO:0005737">
    <property type="term" value="C:cytoplasm"/>
    <property type="evidence" value="ECO:0007669"/>
    <property type="project" value="TreeGrafter"/>
</dbReference>
<keyword evidence="2" id="KW-0547">Nucleotide-binding</keyword>
<dbReference type="Gene3D" id="1.10.1780.10">
    <property type="entry name" value="Clp, N-terminal domain"/>
    <property type="match status" value="1"/>
</dbReference>
<evidence type="ECO:0000256" key="2">
    <source>
        <dbReference type="ARBA" id="ARBA00022741"/>
    </source>
</evidence>
<proteinExistence type="predicted"/>
<dbReference type="PANTHER" id="PTHR11638">
    <property type="entry name" value="ATP-DEPENDENT CLP PROTEASE"/>
    <property type="match status" value="1"/>
</dbReference>
<dbReference type="CDD" id="cd19499">
    <property type="entry name" value="RecA-like_ClpB_Hsp104-like"/>
    <property type="match status" value="1"/>
</dbReference>
<dbReference type="Pfam" id="PF02861">
    <property type="entry name" value="Clp_N"/>
    <property type="match status" value="1"/>
</dbReference>
<dbReference type="InterPro" id="IPR027417">
    <property type="entry name" value="P-loop_NTPase"/>
</dbReference>
<dbReference type="InterPro" id="IPR004176">
    <property type="entry name" value="Clp_R_N"/>
</dbReference>
<evidence type="ECO:0000259" key="6">
    <source>
        <dbReference type="SMART" id="SM01086"/>
    </source>
</evidence>
<dbReference type="InterPro" id="IPR019489">
    <property type="entry name" value="Clp_ATPase_C"/>
</dbReference>
<dbReference type="Pfam" id="PF17871">
    <property type="entry name" value="AAA_lid_9"/>
    <property type="match status" value="1"/>
</dbReference>
<dbReference type="FunFam" id="3.40.50.300:FF:000025">
    <property type="entry name" value="ATP-dependent Clp protease subunit"/>
    <property type="match status" value="1"/>
</dbReference>
<dbReference type="InterPro" id="IPR001270">
    <property type="entry name" value="ClpA/B"/>
</dbReference>
<keyword evidence="3" id="KW-0067">ATP-binding</keyword>
<dbReference type="InterPro" id="IPR036628">
    <property type="entry name" value="Clp_N_dom_sf"/>
</dbReference>
<keyword evidence="4" id="KW-0143">Chaperone</keyword>
<protein>
    <submittedName>
        <fullName evidence="7">AAA domain-containing protein</fullName>
    </submittedName>
</protein>
<evidence type="ECO:0000313" key="8">
    <source>
        <dbReference type="Proteomes" id="UP000430345"/>
    </source>
</evidence>
<dbReference type="SUPFAM" id="SSF52540">
    <property type="entry name" value="P-loop containing nucleoside triphosphate hydrolases"/>
    <property type="match status" value="2"/>
</dbReference>
<dbReference type="CDD" id="cd00009">
    <property type="entry name" value="AAA"/>
    <property type="match status" value="1"/>
</dbReference>
<dbReference type="AlphaFoldDB" id="A0A6I1MK92"/>
<dbReference type="SMART" id="SM00382">
    <property type="entry name" value="AAA"/>
    <property type="match status" value="2"/>
</dbReference>
<dbReference type="EMBL" id="WHJC01000068">
    <property type="protein sequence ID" value="MPQ43440.1"/>
    <property type="molecule type" value="Genomic_DNA"/>
</dbReference>
<dbReference type="Pfam" id="PF10431">
    <property type="entry name" value="ClpB_D2-small"/>
    <property type="match status" value="1"/>
</dbReference>
<sequence>MEVTKIVSEILMNSYKMAKTNNDEYITPEHFLYNALKCEEFKEIIEVHKGNVKEIKTKLKNYIDEFVNKIKSGEPKESIEARNMLFIAAEQAAYSGRQCVGLEHLVSALFNLENSYAVYYLEEQGISKRELLFDICHNNNNKFSEELDSDKEEKINNKENKSIIEKYAVNLNSLIKEGNKDPLIGRKDIIERTMQILSRRTKNNPIHVGEPGVGKTAITLGLASLIVEGKVPKALKNAEIFSLDIGSIIAGTKYRGDFEERIHDLLDEIKNHVNPIVYIDEIHNIVGAGALSGGALDGAGLLKKYLLEGKIKFIGATTFDEYKKYFEKDKALSRRFQIIEVNETTNEETIKILEGLKKSFEDYHNVKYTNKALINAVKLSQKYINDKFLPDKAIDIIDEAGAYVSMNRKNNKIKRVDEKIIEEIISKMCNIPKQTVESSEINSLKILDEELKKNIFGQDNAIEEVVRCIKMSRAGLNEDNKPVASMLFVGPTGVGKTEIARTLSKVLGVDLIRFDMSEYGEKHSASKLIGSPPGYVGYEEGGLLTDIIRKKPNCVLLLDEIEKAHSDILNVLLQVMDYATLTDNKGRKADFRNAIIIMTSNAGAKNIGKQLVGFGEREISGESIKDEVKKIFAPEFRNRLDKIIVFNNIDKLMALNITNKELNNFKEKLKEKSVEINYSNECIQYISQKGISREFGARQIQRVINEKIKPLLIDEILFGKLSIGGTCTIDILENNIILKIHK</sequence>
<dbReference type="Gene3D" id="3.40.50.300">
    <property type="entry name" value="P-loop containing nucleotide triphosphate hydrolases"/>
    <property type="match status" value="2"/>
</dbReference>
<evidence type="ECO:0000313" key="7">
    <source>
        <dbReference type="EMBL" id="MPQ43440.1"/>
    </source>
</evidence>
<evidence type="ECO:0000256" key="1">
    <source>
        <dbReference type="ARBA" id="ARBA00022737"/>
    </source>
</evidence>
<dbReference type="SMART" id="SM01086">
    <property type="entry name" value="ClpB_D2-small"/>
    <property type="match status" value="1"/>
</dbReference>
<dbReference type="InterPro" id="IPR028299">
    <property type="entry name" value="ClpA/B_CS2"/>
</dbReference>
<dbReference type="PROSITE" id="PS00871">
    <property type="entry name" value="CLPAB_2"/>
    <property type="match status" value="1"/>
</dbReference>
<gene>
    <name evidence="7" type="ORF">GBZ86_06665</name>
</gene>
<dbReference type="InterPro" id="IPR050130">
    <property type="entry name" value="ClpA_ClpB"/>
</dbReference>
<keyword evidence="8" id="KW-1185">Reference proteome</keyword>
<dbReference type="GO" id="GO:0016887">
    <property type="term" value="F:ATP hydrolysis activity"/>
    <property type="evidence" value="ECO:0007669"/>
    <property type="project" value="InterPro"/>
</dbReference>
<evidence type="ECO:0000256" key="4">
    <source>
        <dbReference type="ARBA" id="ARBA00023186"/>
    </source>
</evidence>
<dbReference type="InterPro" id="IPR003959">
    <property type="entry name" value="ATPase_AAA_core"/>
</dbReference>
<feature type="domain" description="Clp ATPase C-terminal" evidence="6">
    <location>
        <begin position="649"/>
        <end position="738"/>
    </location>
</feature>
<dbReference type="Proteomes" id="UP000430345">
    <property type="component" value="Unassembled WGS sequence"/>
</dbReference>
<reference evidence="7 8" key="1">
    <citation type="submission" date="2019-10" db="EMBL/GenBank/DDBJ databases">
        <title>The Genome Sequence of Clostridium tarantellae Isolated from Fish Brain.</title>
        <authorList>
            <person name="Bano L."/>
            <person name="Kiel M."/>
            <person name="Sales G."/>
            <person name="Doxey A.C."/>
            <person name="Mansfield M.J."/>
            <person name="Schiavone M."/>
            <person name="Rossetto O."/>
            <person name="Pirazzini M."/>
            <person name="Dobrindt U."/>
            <person name="Montecucco C."/>
        </authorList>
    </citation>
    <scope>NUCLEOTIDE SEQUENCE [LARGE SCALE GENOMIC DNA]</scope>
    <source>
        <strain evidence="7 8">DSM 3997</strain>
    </source>
</reference>
<evidence type="ECO:0000259" key="5">
    <source>
        <dbReference type="SMART" id="SM00382"/>
    </source>
</evidence>
<dbReference type="PRINTS" id="PR00300">
    <property type="entry name" value="CLPPROTEASEA"/>
</dbReference>
<dbReference type="Gene3D" id="1.10.8.60">
    <property type="match status" value="2"/>
</dbReference>
<feature type="domain" description="AAA+ ATPase" evidence="5">
    <location>
        <begin position="482"/>
        <end position="650"/>
    </location>
</feature>
<keyword evidence="1" id="KW-0677">Repeat</keyword>
<dbReference type="OrthoDB" id="9803641at2"/>
<dbReference type="GO" id="GO:0034605">
    <property type="term" value="P:cellular response to heat"/>
    <property type="evidence" value="ECO:0007669"/>
    <property type="project" value="TreeGrafter"/>
</dbReference>
<dbReference type="Pfam" id="PF00004">
    <property type="entry name" value="AAA"/>
    <property type="match status" value="1"/>
</dbReference>
<dbReference type="InterPro" id="IPR041546">
    <property type="entry name" value="ClpA/ClpB_AAA_lid"/>
</dbReference>
<dbReference type="PANTHER" id="PTHR11638:SF111">
    <property type="entry name" value="ATP-DEPENDENT CLP PROTEASE ATP-BINDING SUBUNIT CLPA"/>
    <property type="match status" value="1"/>
</dbReference>
<dbReference type="SUPFAM" id="SSF81923">
    <property type="entry name" value="Double Clp-N motif"/>
    <property type="match status" value="1"/>
</dbReference>
<name>A0A6I1MK92_9CLOT</name>
<dbReference type="InterPro" id="IPR003593">
    <property type="entry name" value="AAA+_ATPase"/>
</dbReference>